<protein>
    <submittedName>
        <fullName evidence="2">Uncharacterized protein</fullName>
    </submittedName>
</protein>
<evidence type="ECO:0000313" key="3">
    <source>
        <dbReference type="Proteomes" id="UP001162131"/>
    </source>
</evidence>
<comment type="caution">
    <text evidence="2">The sequence shown here is derived from an EMBL/GenBank/DDBJ whole genome shotgun (WGS) entry which is preliminary data.</text>
</comment>
<keyword evidence="3" id="KW-1185">Reference proteome</keyword>
<reference evidence="2" key="1">
    <citation type="submission" date="2021-09" db="EMBL/GenBank/DDBJ databases">
        <authorList>
            <consortium name="AG Swart"/>
            <person name="Singh M."/>
            <person name="Singh A."/>
            <person name="Seah K."/>
            <person name="Emmerich C."/>
        </authorList>
    </citation>
    <scope>NUCLEOTIDE SEQUENCE</scope>
    <source>
        <strain evidence="2">ATCC30299</strain>
    </source>
</reference>
<feature type="compositionally biased region" description="Polar residues" evidence="1">
    <location>
        <begin position="1"/>
        <end position="12"/>
    </location>
</feature>
<organism evidence="2 3">
    <name type="scientific">Blepharisma stoltei</name>
    <dbReference type="NCBI Taxonomy" id="1481888"/>
    <lineage>
        <taxon>Eukaryota</taxon>
        <taxon>Sar</taxon>
        <taxon>Alveolata</taxon>
        <taxon>Ciliophora</taxon>
        <taxon>Postciliodesmatophora</taxon>
        <taxon>Heterotrichea</taxon>
        <taxon>Heterotrichida</taxon>
        <taxon>Blepharismidae</taxon>
        <taxon>Blepharisma</taxon>
    </lineage>
</organism>
<proteinExistence type="predicted"/>
<sequence length="78" mass="9294">MKTYLPTSQTSSKKIHKIQPRSKLKTRTFRYDRRFPPKAPHNTTQYLIEKSPQILWDPDEIIGTMIYSNKLLLNKIFT</sequence>
<name>A0AAU9JNB9_9CILI</name>
<dbReference type="EMBL" id="CAJZBQ010000040">
    <property type="protein sequence ID" value="CAG9326474.1"/>
    <property type="molecule type" value="Genomic_DNA"/>
</dbReference>
<accession>A0AAU9JNB9</accession>
<gene>
    <name evidence="2" type="ORF">BSTOLATCC_MIC40900</name>
</gene>
<dbReference type="AlphaFoldDB" id="A0AAU9JNB9"/>
<dbReference type="Proteomes" id="UP001162131">
    <property type="component" value="Unassembled WGS sequence"/>
</dbReference>
<evidence type="ECO:0000313" key="2">
    <source>
        <dbReference type="EMBL" id="CAG9326474.1"/>
    </source>
</evidence>
<evidence type="ECO:0000256" key="1">
    <source>
        <dbReference type="SAM" id="MobiDB-lite"/>
    </source>
</evidence>
<feature type="compositionally biased region" description="Basic residues" evidence="1">
    <location>
        <begin position="13"/>
        <end position="22"/>
    </location>
</feature>
<feature type="region of interest" description="Disordered" evidence="1">
    <location>
        <begin position="1"/>
        <end position="22"/>
    </location>
</feature>